<accession>A0A927UAD5</accession>
<dbReference type="EMBL" id="SVER01000005">
    <property type="protein sequence ID" value="MBE5918709.1"/>
    <property type="molecule type" value="Genomic_DNA"/>
</dbReference>
<keyword evidence="1" id="KW-0472">Membrane</keyword>
<feature type="domain" description="VanZ-like" evidence="2">
    <location>
        <begin position="42"/>
        <end position="170"/>
    </location>
</feature>
<dbReference type="PANTHER" id="PTHR36834:SF1">
    <property type="entry name" value="INTEGRAL MEMBRANE PROTEIN"/>
    <property type="match status" value="1"/>
</dbReference>
<sequence length="180" mass="20887">MIEITYFQLFLFITIIWIITRCFIAIKSKIFSVKRECRQLLVYVCIVVICRFVYFGFHLENGKIPTLKIGFEDDIRDMISFIPFYFLVDRYDGWKMNIIGNITMFIPVGIVWPICFSRLDTVRKTIFAGAGFTLLIEMTQLFCLGRHTDVDDLILNTIGVVIGACIVFLIRGKQKKNSSL</sequence>
<gene>
    <name evidence="3" type="ORF">E7272_02590</name>
</gene>
<feature type="transmembrane region" description="Helical" evidence="1">
    <location>
        <begin position="40"/>
        <end position="57"/>
    </location>
</feature>
<feature type="transmembrane region" description="Helical" evidence="1">
    <location>
        <begin position="126"/>
        <end position="147"/>
    </location>
</feature>
<dbReference type="Pfam" id="PF04892">
    <property type="entry name" value="VanZ"/>
    <property type="match status" value="1"/>
</dbReference>
<comment type="caution">
    <text evidence="3">The sequence shown here is derived from an EMBL/GenBank/DDBJ whole genome shotgun (WGS) entry which is preliminary data.</text>
</comment>
<dbReference type="Proteomes" id="UP000766246">
    <property type="component" value="Unassembled WGS sequence"/>
</dbReference>
<evidence type="ECO:0000313" key="4">
    <source>
        <dbReference type="Proteomes" id="UP000766246"/>
    </source>
</evidence>
<dbReference type="InterPro" id="IPR053150">
    <property type="entry name" value="Teicoplanin_resist-assoc"/>
</dbReference>
<keyword evidence="1" id="KW-0812">Transmembrane</keyword>
<dbReference type="InterPro" id="IPR006976">
    <property type="entry name" value="VanZ-like"/>
</dbReference>
<evidence type="ECO:0000259" key="2">
    <source>
        <dbReference type="Pfam" id="PF04892"/>
    </source>
</evidence>
<organism evidence="3 4">
    <name type="scientific">Pseudobutyrivibrio ruminis</name>
    <dbReference type="NCBI Taxonomy" id="46206"/>
    <lineage>
        <taxon>Bacteria</taxon>
        <taxon>Bacillati</taxon>
        <taxon>Bacillota</taxon>
        <taxon>Clostridia</taxon>
        <taxon>Lachnospirales</taxon>
        <taxon>Lachnospiraceae</taxon>
        <taxon>Pseudobutyrivibrio</taxon>
    </lineage>
</organism>
<evidence type="ECO:0000313" key="3">
    <source>
        <dbReference type="EMBL" id="MBE5918709.1"/>
    </source>
</evidence>
<protein>
    <submittedName>
        <fullName evidence="3">VanZ family protein</fullName>
    </submittedName>
</protein>
<proteinExistence type="predicted"/>
<feature type="transmembrane region" description="Helical" evidence="1">
    <location>
        <begin position="153"/>
        <end position="170"/>
    </location>
</feature>
<name>A0A927UAD5_9FIRM</name>
<keyword evidence="1" id="KW-1133">Transmembrane helix</keyword>
<feature type="transmembrane region" description="Helical" evidence="1">
    <location>
        <begin position="94"/>
        <end position="114"/>
    </location>
</feature>
<dbReference type="AlphaFoldDB" id="A0A927UAD5"/>
<dbReference type="PANTHER" id="PTHR36834">
    <property type="entry name" value="MEMBRANE PROTEIN-RELATED"/>
    <property type="match status" value="1"/>
</dbReference>
<evidence type="ECO:0000256" key="1">
    <source>
        <dbReference type="SAM" id="Phobius"/>
    </source>
</evidence>
<reference evidence="3" key="1">
    <citation type="submission" date="2019-04" db="EMBL/GenBank/DDBJ databases">
        <title>Evolution of Biomass-Degrading Anaerobic Consortia Revealed by Metagenomics.</title>
        <authorList>
            <person name="Peng X."/>
        </authorList>
    </citation>
    <scope>NUCLEOTIDE SEQUENCE</scope>
    <source>
        <strain evidence="3">SIG311</strain>
    </source>
</reference>
<feature type="transmembrane region" description="Helical" evidence="1">
    <location>
        <begin position="6"/>
        <end position="28"/>
    </location>
</feature>